<accession>K9EVF5</accession>
<protein>
    <recommendedName>
        <fullName evidence="3">3-hydroxy-3-methylglutaryl coenzyme A reductase</fullName>
        <shortName evidence="3">HMG-CoA reductase</shortName>
        <ecNumber evidence="3">1.1.1.88</ecNumber>
    </recommendedName>
</protein>
<dbReference type="OrthoDB" id="9764892at2"/>
<dbReference type="EMBL" id="AGXA01000022">
    <property type="protein sequence ID" value="EKU93205.1"/>
    <property type="molecule type" value="Genomic_DNA"/>
</dbReference>
<dbReference type="Pfam" id="PF00368">
    <property type="entry name" value="HMG-CoA_red"/>
    <property type="match status" value="1"/>
</dbReference>
<dbReference type="Gene3D" id="3.90.770.10">
    <property type="entry name" value="3-hydroxy-3-methylglutaryl-coenzyme A Reductase, Chain A, domain 2"/>
    <property type="match status" value="2"/>
</dbReference>
<dbReference type="PATRIC" id="fig|883081.3.peg.1201"/>
<dbReference type="HOGENOM" id="CLU_033422_0_0_9"/>
<dbReference type="PANTHER" id="PTHR10572:SF24">
    <property type="entry name" value="3-HYDROXY-3-METHYLGLUTARYL-COENZYME A REDUCTASE"/>
    <property type="match status" value="1"/>
</dbReference>
<evidence type="ECO:0000256" key="3">
    <source>
        <dbReference type="RuleBase" id="RU361219"/>
    </source>
</evidence>
<sequence>MSPLFKQFYKQSLSQRLKALEKAEYLDPDQAGKLQSGELGLTHEAGDHMIENYIGTYTLPMGLALHFLLDGKNYLVPMAIEEPSVIAAASNGAKMVAQSGGFHTVKENRLMIGQVVIAGSTKPSQDRGKILSHQQDLIDLANASYPSIGKRGGGARGIQVKQFDSDLGQDMGSYLAVYLTVDCQEAMGANIINTMLEALAPEIDRLTSGQVLISILSNLATESLVSLSCQVEPKFLAKGDMTGEAVRDQIIQAYQYACLDPYRAATHNKGIMNGVDGLVLASGNDWRAIEAGAHAYASITGHYRPLSKWEKTQDGQLNGTITLPLPIATVGGAIASHPGAQVSQQILGQPTARELARLIATVGLAQNLSALRALVTTGIQEGHMSLQARSLAMSAGARGDKIQKLADRLIDQDQMNLATARALLKSMEED</sequence>
<dbReference type="UniPathway" id="UPA00257">
    <property type="reaction ID" value="UER00367"/>
</dbReference>
<dbReference type="AlphaFoldDB" id="K9EVF5"/>
<evidence type="ECO:0000313" key="5">
    <source>
        <dbReference type="Proteomes" id="UP000009875"/>
    </source>
</evidence>
<dbReference type="SUPFAM" id="SSF55035">
    <property type="entry name" value="NAD-binding domain of HMG-CoA reductase"/>
    <property type="match status" value="1"/>
</dbReference>
<comment type="caution">
    <text evidence="4">The sequence shown here is derived from an EMBL/GenBank/DDBJ whole genome shotgun (WGS) entry which is preliminary data.</text>
</comment>
<dbReference type="GO" id="GO:0015936">
    <property type="term" value="P:coenzyme A metabolic process"/>
    <property type="evidence" value="ECO:0007669"/>
    <property type="project" value="InterPro"/>
</dbReference>
<gene>
    <name evidence="4" type="ORF">HMPREF9698_01366</name>
</gene>
<dbReference type="EC" id="1.1.1.88" evidence="3"/>
<dbReference type="eggNOG" id="COG1257">
    <property type="taxonomic scope" value="Bacteria"/>
</dbReference>
<dbReference type="InterPro" id="IPR009029">
    <property type="entry name" value="HMG_CoA_Rdtase_sub-bd_dom_sf"/>
</dbReference>
<evidence type="ECO:0000256" key="2">
    <source>
        <dbReference type="ARBA" id="ARBA00023002"/>
    </source>
</evidence>
<evidence type="ECO:0000313" key="4">
    <source>
        <dbReference type="EMBL" id="EKU93205.1"/>
    </source>
</evidence>
<keyword evidence="5" id="KW-1185">Reference proteome</keyword>
<dbReference type="PROSITE" id="PS50065">
    <property type="entry name" value="HMG_COA_REDUCTASE_4"/>
    <property type="match status" value="1"/>
</dbReference>
<dbReference type="Proteomes" id="UP000009875">
    <property type="component" value="Unassembled WGS sequence"/>
</dbReference>
<dbReference type="SUPFAM" id="SSF56542">
    <property type="entry name" value="Substrate-binding domain of HMG-CoA reductase"/>
    <property type="match status" value="1"/>
</dbReference>
<reference evidence="4 5" key="1">
    <citation type="submission" date="2012-09" db="EMBL/GenBank/DDBJ databases">
        <title>The Genome Sequence of Alloiococcus otitis ATCC 51267.</title>
        <authorList>
            <consortium name="The Broad Institute Genome Sequencing Platform"/>
            <person name="Earl A."/>
            <person name="Ward D."/>
            <person name="Feldgarden M."/>
            <person name="Gevers D."/>
            <person name="Huys G."/>
            <person name="Walker B."/>
            <person name="Young S.K."/>
            <person name="Zeng Q."/>
            <person name="Gargeya S."/>
            <person name="Fitzgerald M."/>
            <person name="Haas B."/>
            <person name="Abouelleil A."/>
            <person name="Alvarado L."/>
            <person name="Arachchi H.M."/>
            <person name="Berlin A.M."/>
            <person name="Chapman S.B."/>
            <person name="Goldberg J."/>
            <person name="Griggs A."/>
            <person name="Gujja S."/>
            <person name="Hansen M."/>
            <person name="Howarth C."/>
            <person name="Imamovic A."/>
            <person name="Larimer J."/>
            <person name="McCowen C."/>
            <person name="Montmayeur A."/>
            <person name="Murphy C."/>
            <person name="Neiman D."/>
            <person name="Pearson M."/>
            <person name="Priest M."/>
            <person name="Roberts A."/>
            <person name="Saif S."/>
            <person name="Shea T."/>
            <person name="Sisk P."/>
            <person name="Sykes S."/>
            <person name="Wortman J."/>
            <person name="Nusbaum C."/>
            <person name="Birren B."/>
        </authorList>
    </citation>
    <scope>NUCLEOTIDE SEQUENCE [LARGE SCALE GENOMIC DNA]</scope>
    <source>
        <strain evidence="4 5">ATCC 51267</strain>
    </source>
</reference>
<name>K9EVF5_9LACT</name>
<comment type="pathway">
    <text evidence="3">Metabolic intermediate metabolism; (R)-mevalonate degradation; (S)-3-hydroxy-3-methylglutaryl-CoA from (R)-mevalonate: step 1/1.</text>
</comment>
<evidence type="ECO:0000256" key="1">
    <source>
        <dbReference type="ARBA" id="ARBA00007661"/>
    </source>
</evidence>
<proteinExistence type="inferred from homology"/>
<dbReference type="InterPro" id="IPR023074">
    <property type="entry name" value="HMG_CoA_Rdtase_cat_sf"/>
</dbReference>
<dbReference type="Gene3D" id="1.10.8.660">
    <property type="match status" value="1"/>
</dbReference>
<keyword evidence="3" id="KW-0520">NAD</keyword>
<dbReference type="RefSeq" id="WP_003778398.1">
    <property type="nucleotide sequence ID" value="NZ_JH992960.1"/>
</dbReference>
<keyword evidence="2 3" id="KW-0560">Oxidoreductase</keyword>
<dbReference type="InterPro" id="IPR009023">
    <property type="entry name" value="HMG_CoA_Rdtase_NAD(P)-bd_sf"/>
</dbReference>
<comment type="similarity">
    <text evidence="1 3">Belongs to the HMG-CoA reductase family.</text>
</comment>
<dbReference type="GO" id="GO:0004420">
    <property type="term" value="F:hydroxymethylglutaryl-CoA reductase (NADPH) activity"/>
    <property type="evidence" value="ECO:0007669"/>
    <property type="project" value="InterPro"/>
</dbReference>
<dbReference type="InterPro" id="IPR004553">
    <property type="entry name" value="HMG_CoA_Rdtase_bac-typ"/>
</dbReference>
<dbReference type="GO" id="GO:0140643">
    <property type="term" value="F:hydroxymethylglutaryl-CoA reductase (NADH) activity"/>
    <property type="evidence" value="ECO:0007669"/>
    <property type="project" value="UniProtKB-EC"/>
</dbReference>
<organism evidence="4 5">
    <name type="scientific">Alloiococcus otitis ATCC 51267</name>
    <dbReference type="NCBI Taxonomy" id="883081"/>
    <lineage>
        <taxon>Bacteria</taxon>
        <taxon>Bacillati</taxon>
        <taxon>Bacillota</taxon>
        <taxon>Bacilli</taxon>
        <taxon>Lactobacillales</taxon>
        <taxon>Carnobacteriaceae</taxon>
        <taxon>Alloiococcus</taxon>
    </lineage>
</organism>
<dbReference type="InterPro" id="IPR002202">
    <property type="entry name" value="HMG_CoA_Rdtase"/>
</dbReference>
<comment type="catalytic activity">
    <reaction evidence="3">
        <text>(R)-mevalonate + 2 NAD(+) + CoA = (3S)-3-hydroxy-3-methylglutaryl-CoA + 2 NADH + 2 H(+)</text>
        <dbReference type="Rhea" id="RHEA:14833"/>
        <dbReference type="ChEBI" id="CHEBI:15378"/>
        <dbReference type="ChEBI" id="CHEBI:36464"/>
        <dbReference type="ChEBI" id="CHEBI:43074"/>
        <dbReference type="ChEBI" id="CHEBI:57287"/>
        <dbReference type="ChEBI" id="CHEBI:57540"/>
        <dbReference type="ChEBI" id="CHEBI:57945"/>
        <dbReference type="EC" id="1.1.1.88"/>
    </reaction>
</comment>
<dbReference type="NCBIfam" id="TIGR00532">
    <property type="entry name" value="HMG_CoA_R_NAD"/>
    <property type="match status" value="1"/>
</dbReference>
<dbReference type="STRING" id="883081.HMPREF9698_01366"/>
<dbReference type="CDD" id="cd00644">
    <property type="entry name" value="HMG-CoA_reductase_classII"/>
    <property type="match status" value="1"/>
</dbReference>
<dbReference type="PANTHER" id="PTHR10572">
    <property type="entry name" value="3-HYDROXY-3-METHYLGLUTARYL-COENZYME A REDUCTASE"/>
    <property type="match status" value="1"/>
</dbReference>